<dbReference type="Pfam" id="PF04500">
    <property type="entry name" value="FLYWCH"/>
    <property type="match status" value="1"/>
</dbReference>
<organism evidence="5 6">
    <name type="scientific">Aphis craccivora</name>
    <name type="common">Cowpea aphid</name>
    <dbReference type="NCBI Taxonomy" id="307492"/>
    <lineage>
        <taxon>Eukaryota</taxon>
        <taxon>Metazoa</taxon>
        <taxon>Ecdysozoa</taxon>
        <taxon>Arthropoda</taxon>
        <taxon>Hexapoda</taxon>
        <taxon>Insecta</taxon>
        <taxon>Pterygota</taxon>
        <taxon>Neoptera</taxon>
        <taxon>Paraneoptera</taxon>
        <taxon>Hemiptera</taxon>
        <taxon>Sternorrhyncha</taxon>
        <taxon>Aphidomorpha</taxon>
        <taxon>Aphidoidea</taxon>
        <taxon>Aphididae</taxon>
        <taxon>Aphidini</taxon>
        <taxon>Aphis</taxon>
        <taxon>Aphis</taxon>
    </lineage>
</organism>
<evidence type="ECO:0000259" key="4">
    <source>
        <dbReference type="Pfam" id="PF04500"/>
    </source>
</evidence>
<dbReference type="EMBL" id="VUJU01001223">
    <property type="protein sequence ID" value="KAF0766308.1"/>
    <property type="molecule type" value="Genomic_DNA"/>
</dbReference>
<reference evidence="5 6" key="1">
    <citation type="submission" date="2019-08" db="EMBL/GenBank/DDBJ databases">
        <title>Whole genome of Aphis craccivora.</title>
        <authorList>
            <person name="Voronova N.V."/>
            <person name="Shulinski R.S."/>
            <person name="Bandarenka Y.V."/>
            <person name="Zhorov D.G."/>
            <person name="Warner D."/>
        </authorList>
    </citation>
    <scope>NUCLEOTIDE SEQUENCE [LARGE SCALE GENOMIC DNA]</scope>
    <source>
        <strain evidence="5">180601</strain>
        <tissue evidence="5">Whole Body</tissue>
    </source>
</reference>
<evidence type="ECO:0000256" key="2">
    <source>
        <dbReference type="ARBA" id="ARBA00022771"/>
    </source>
</evidence>
<gene>
    <name evidence="5" type="ORF">FWK35_00012894</name>
</gene>
<evidence type="ECO:0000313" key="5">
    <source>
        <dbReference type="EMBL" id="KAF0766308.1"/>
    </source>
</evidence>
<keyword evidence="1" id="KW-0479">Metal-binding</keyword>
<dbReference type="GO" id="GO:0008270">
    <property type="term" value="F:zinc ion binding"/>
    <property type="evidence" value="ECO:0007669"/>
    <property type="project" value="UniProtKB-KW"/>
</dbReference>
<name>A0A6G0Z6V3_APHCR</name>
<comment type="caution">
    <text evidence="5">The sequence shown here is derived from an EMBL/GenBank/DDBJ whole genome shotgun (WGS) entry which is preliminary data.</text>
</comment>
<feature type="domain" description="FLYWCH-type" evidence="4">
    <location>
        <begin position="10"/>
        <end position="68"/>
    </location>
</feature>
<accession>A0A6G0Z6V3</accession>
<dbReference type="Gene3D" id="2.20.25.240">
    <property type="match status" value="1"/>
</dbReference>
<dbReference type="Proteomes" id="UP000478052">
    <property type="component" value="Unassembled WGS sequence"/>
</dbReference>
<evidence type="ECO:0000256" key="3">
    <source>
        <dbReference type="ARBA" id="ARBA00022833"/>
    </source>
</evidence>
<dbReference type="InterPro" id="IPR007588">
    <property type="entry name" value="Znf_FLYWCH"/>
</dbReference>
<sequence>MESVNEVRTITSQKQKTLLVVNDFKYRFIKKTKDGLMNWRCTRKTCKASLLTELNNYIILSTKGNHEHPKESKIELQVFREHCRQKASESISTKPSNLIRTELLKCPAATKYKNIKSIRRAVYNERRKLLPEIPKSIDQVFLQLKEMKNNSYMYKNQNFVYIPDTDDFICLTTQENLNFMVNNCNEYFTDRTIDYAPKFFLQMYTIYSMKNGFYLPLVYFFLKNKTKNTYEAIWKFLNNLCVKLCSFPLTVQKLYLDFDKNEHEAAINVFPGVTLIGCHFHYHQCLWHKINGHSQLKYPYMKDDDDFGKWIKMFYGLTFLPPNEIEDAFMELINICPNHKNGTIFSDYVLETFVSSNSIFPPNVWAVEPSLNFSLRTTNGLETFHHTFKRQFYACHPPVPKVISVLIQIQAETSTKLYSIAQEGFASTMTKEDTLLHDKIISLYNNYKNNKTHDTLINYLIELSQLYKQRRI</sequence>
<proteinExistence type="predicted"/>
<evidence type="ECO:0000256" key="1">
    <source>
        <dbReference type="ARBA" id="ARBA00022723"/>
    </source>
</evidence>
<keyword evidence="2" id="KW-0863">Zinc-finger</keyword>
<dbReference type="AlphaFoldDB" id="A0A6G0Z6V3"/>
<keyword evidence="6" id="KW-1185">Reference proteome</keyword>
<protein>
    <submittedName>
        <fullName evidence="5">MULE domain-containing protein</fullName>
    </submittedName>
</protein>
<dbReference type="OrthoDB" id="9988443at2759"/>
<evidence type="ECO:0000313" key="6">
    <source>
        <dbReference type="Proteomes" id="UP000478052"/>
    </source>
</evidence>
<keyword evidence="3" id="KW-0862">Zinc</keyword>